<proteinExistence type="predicted"/>
<dbReference type="AlphaFoldDB" id="A0A2H1WT09"/>
<protein>
    <submittedName>
        <fullName evidence="1">SFRICE_017683</fullName>
    </submittedName>
</protein>
<dbReference type="EMBL" id="ODYU01010796">
    <property type="protein sequence ID" value="SOQ56122.1"/>
    <property type="molecule type" value="Genomic_DNA"/>
</dbReference>
<evidence type="ECO:0000313" key="1">
    <source>
        <dbReference type="EMBL" id="SOQ56122.1"/>
    </source>
</evidence>
<accession>A0A2H1WT09</accession>
<organism evidence="1">
    <name type="scientific">Spodoptera frugiperda</name>
    <name type="common">Fall armyworm</name>
    <dbReference type="NCBI Taxonomy" id="7108"/>
    <lineage>
        <taxon>Eukaryota</taxon>
        <taxon>Metazoa</taxon>
        <taxon>Ecdysozoa</taxon>
        <taxon>Arthropoda</taxon>
        <taxon>Hexapoda</taxon>
        <taxon>Insecta</taxon>
        <taxon>Pterygota</taxon>
        <taxon>Neoptera</taxon>
        <taxon>Endopterygota</taxon>
        <taxon>Lepidoptera</taxon>
        <taxon>Glossata</taxon>
        <taxon>Ditrysia</taxon>
        <taxon>Noctuoidea</taxon>
        <taxon>Noctuidae</taxon>
        <taxon>Amphipyrinae</taxon>
        <taxon>Spodoptera</taxon>
    </lineage>
</organism>
<sequence length="230" mass="25480">MASSMSTKSAMTTLTVERAPAFRCGAGGPGENSASLGSTSDVLCYVAVDTFGFQPPSIIFIGTQSLALVKTDSAKLYFLYGKMADYRYIAHLWWKSPHSLRIVVKKSYRNKIKVGVGVSTAWCTKPVLGFLLTLVRKFSRPEMESCRGHGDGIICGCQNSPVVFTVSLRYTTITWNKVRGWCSDWEISVKDNSGVEPKSLCLTVALVTTRLIRQPQSCLYNKMHIFMHIT</sequence>
<name>A0A2H1WT09_SPOFR</name>
<gene>
    <name evidence="1" type="ORF">SFRICE_017683</name>
</gene>
<reference evidence="1" key="1">
    <citation type="submission" date="2016-07" db="EMBL/GenBank/DDBJ databases">
        <authorList>
            <person name="Bretaudeau A."/>
        </authorList>
    </citation>
    <scope>NUCLEOTIDE SEQUENCE</scope>
    <source>
        <strain evidence="1">Rice</strain>
        <tissue evidence="1">Whole body</tissue>
    </source>
</reference>